<evidence type="ECO:0000313" key="3">
    <source>
        <dbReference type="EMBL" id="TCP24321.1"/>
    </source>
</evidence>
<dbReference type="RefSeq" id="WP_132794999.1">
    <property type="nucleotide sequence ID" value="NZ_SLXM01000006.1"/>
</dbReference>
<evidence type="ECO:0000256" key="1">
    <source>
        <dbReference type="ARBA" id="ARBA00009617"/>
    </source>
</evidence>
<dbReference type="GO" id="GO:0008643">
    <property type="term" value="P:carbohydrate transport"/>
    <property type="evidence" value="ECO:0007669"/>
    <property type="project" value="InterPro"/>
</dbReference>
<feature type="transmembrane region" description="Helical" evidence="2">
    <location>
        <begin position="419"/>
        <end position="441"/>
    </location>
</feature>
<feature type="transmembrane region" description="Helical" evidence="2">
    <location>
        <begin position="183"/>
        <end position="203"/>
    </location>
</feature>
<comment type="similarity">
    <text evidence="1">Belongs to the sodium:galactoside symporter (TC 2.A.2) family.</text>
</comment>
<dbReference type="GO" id="GO:0006814">
    <property type="term" value="P:sodium ion transport"/>
    <property type="evidence" value="ECO:0007669"/>
    <property type="project" value="InterPro"/>
</dbReference>
<dbReference type="SUPFAM" id="SSF103473">
    <property type="entry name" value="MFS general substrate transporter"/>
    <property type="match status" value="1"/>
</dbReference>
<dbReference type="PANTHER" id="PTHR11328:SF24">
    <property type="entry name" value="MAJOR FACILITATOR SUPERFAMILY (MFS) PROFILE DOMAIN-CONTAINING PROTEIN"/>
    <property type="match status" value="1"/>
</dbReference>
<accession>A0A4R2NS22</accession>
<dbReference type="Gene3D" id="1.20.1250.20">
    <property type="entry name" value="MFS general substrate transporter like domains"/>
    <property type="match status" value="2"/>
</dbReference>
<feature type="transmembrane region" description="Helical" evidence="2">
    <location>
        <begin position="230"/>
        <end position="246"/>
    </location>
</feature>
<dbReference type="InterPro" id="IPR036259">
    <property type="entry name" value="MFS_trans_sf"/>
</dbReference>
<name>A0A4R2NS22_9FLAO</name>
<feature type="transmembrane region" description="Helical" evidence="2">
    <location>
        <begin position="40"/>
        <end position="59"/>
    </location>
</feature>
<protein>
    <submittedName>
        <fullName evidence="3">GPH family glycoside/pentoside/hexuronide:cation symporter</fullName>
    </submittedName>
</protein>
<evidence type="ECO:0000256" key="2">
    <source>
        <dbReference type="SAM" id="Phobius"/>
    </source>
</evidence>
<keyword evidence="2" id="KW-0472">Membrane</keyword>
<feature type="transmembrane region" description="Helical" evidence="2">
    <location>
        <begin position="111"/>
        <end position="130"/>
    </location>
</feature>
<proteinExistence type="inferred from homology"/>
<gene>
    <name evidence="3" type="ORF">EV195_106126</name>
</gene>
<organism evidence="3 4">
    <name type="scientific">Tenacibaculum skagerrakense</name>
    <dbReference type="NCBI Taxonomy" id="186571"/>
    <lineage>
        <taxon>Bacteria</taxon>
        <taxon>Pseudomonadati</taxon>
        <taxon>Bacteroidota</taxon>
        <taxon>Flavobacteriia</taxon>
        <taxon>Flavobacteriales</taxon>
        <taxon>Flavobacteriaceae</taxon>
        <taxon>Tenacibaculum</taxon>
    </lineage>
</organism>
<comment type="caution">
    <text evidence="3">The sequence shown here is derived from an EMBL/GenBank/DDBJ whole genome shotgun (WGS) entry which is preliminary data.</text>
</comment>
<feature type="transmembrane region" description="Helical" evidence="2">
    <location>
        <begin position="279"/>
        <end position="297"/>
    </location>
</feature>
<dbReference type="InterPro" id="IPR001927">
    <property type="entry name" value="Na/Gal_symport"/>
</dbReference>
<dbReference type="EMBL" id="SLXM01000006">
    <property type="protein sequence ID" value="TCP24321.1"/>
    <property type="molecule type" value="Genomic_DNA"/>
</dbReference>
<sequence length="465" mass="51366">MSEITKLSIKEKIGYALGDTAANIAWRTIGPFLPIFYTDVFGLGTAAVATLLLVIRLGDGITDLIMGNIADRTRTKWGKFRPWLLWTALPFGVALVLQFTTPDLGLSGKLFWAYATSIFYTLAYTANNVPYSALMGVMTPNVKERTVLSSYRFFGAYLGGIIATIGVISLVDFLGKGNENLGYQYTMYVLAFILAVFSFITFYTTKERVKAVKTDDIFTDYKDLLKNKPWLILLFIGFVFVTYNIIKQSSIMYYFTHYVQDENGFFGALTEWGGKNGLAGLYLLSLLVVSMISTVFAPALTKYFGKVRLFMFSILFSAGFAGAMYVLESNEIGSIFTLGILSEFGAGLMPILFFAMLGDSADYSELKNGRRATGLIFSAGTFAMKFGSGMAGAITLAVLNLYNYDGQVLVKTPEMLEGIKLNMSIVPAIFVLIGVVALLMYPLTPEKMKEVEEELLIQRSESVSE</sequence>
<keyword evidence="4" id="KW-1185">Reference proteome</keyword>
<dbReference type="CDD" id="cd17332">
    <property type="entry name" value="MFS_MelB_like"/>
    <property type="match status" value="1"/>
</dbReference>
<dbReference type="AlphaFoldDB" id="A0A4R2NS22"/>
<keyword evidence="2" id="KW-1133">Transmembrane helix</keyword>
<dbReference type="GO" id="GO:0015293">
    <property type="term" value="F:symporter activity"/>
    <property type="evidence" value="ECO:0007669"/>
    <property type="project" value="InterPro"/>
</dbReference>
<reference evidence="3 4" key="1">
    <citation type="submission" date="2019-03" db="EMBL/GenBank/DDBJ databases">
        <title>Genomic Encyclopedia of Type Strains, Phase IV (KMG-IV): sequencing the most valuable type-strain genomes for metagenomic binning, comparative biology and taxonomic classification.</title>
        <authorList>
            <person name="Goeker M."/>
        </authorList>
    </citation>
    <scope>NUCLEOTIDE SEQUENCE [LARGE SCALE GENOMIC DNA]</scope>
    <source>
        <strain evidence="3 4">DSM 14836</strain>
    </source>
</reference>
<dbReference type="InterPro" id="IPR039672">
    <property type="entry name" value="MFS_2"/>
</dbReference>
<dbReference type="GO" id="GO:0005886">
    <property type="term" value="C:plasma membrane"/>
    <property type="evidence" value="ECO:0007669"/>
    <property type="project" value="TreeGrafter"/>
</dbReference>
<dbReference type="OrthoDB" id="9764596at2"/>
<feature type="transmembrane region" description="Helical" evidence="2">
    <location>
        <begin position="80"/>
        <end position="99"/>
    </location>
</feature>
<feature type="transmembrane region" description="Helical" evidence="2">
    <location>
        <begin position="333"/>
        <end position="355"/>
    </location>
</feature>
<dbReference type="NCBIfam" id="TIGR00792">
    <property type="entry name" value="gph"/>
    <property type="match status" value="1"/>
</dbReference>
<dbReference type="Proteomes" id="UP000294564">
    <property type="component" value="Unassembled WGS sequence"/>
</dbReference>
<feature type="transmembrane region" description="Helical" evidence="2">
    <location>
        <begin position="375"/>
        <end position="399"/>
    </location>
</feature>
<keyword evidence="2" id="KW-0812">Transmembrane</keyword>
<feature type="transmembrane region" description="Helical" evidence="2">
    <location>
        <begin position="309"/>
        <end position="327"/>
    </location>
</feature>
<feature type="transmembrane region" description="Helical" evidence="2">
    <location>
        <begin position="151"/>
        <end position="171"/>
    </location>
</feature>
<dbReference type="PANTHER" id="PTHR11328">
    <property type="entry name" value="MAJOR FACILITATOR SUPERFAMILY DOMAIN-CONTAINING PROTEIN"/>
    <property type="match status" value="1"/>
</dbReference>
<evidence type="ECO:0000313" key="4">
    <source>
        <dbReference type="Proteomes" id="UP000294564"/>
    </source>
</evidence>
<dbReference type="Pfam" id="PF13347">
    <property type="entry name" value="MFS_2"/>
    <property type="match status" value="1"/>
</dbReference>